<sequence length="180" mass="22005">MSYFMKIYYEKVLWDMYYYFSFKNIMMVPKMNKIVINSCFGKIFSDKKRISLCYKDLNYLFFQKPKFVKSKKSISEFKLRKNEDISLKITLRKKNMYNFFYKILNFYIYFIKNFQGFSVSSFDNFGNYNIGIKDYSLFPEFNQNSEGFYGFDISINFKNSNLYKSLKFLKFLNFPFKCLN</sequence>
<dbReference type="OrthoDB" id="9806626at2"/>
<keyword evidence="2 5" id="KW-0689">Ribosomal protein</keyword>
<dbReference type="AlphaFoldDB" id="A0A0S2UPJ1"/>
<dbReference type="EMBL" id="CP013211">
    <property type="protein sequence ID" value="ALP70044.1"/>
    <property type="molecule type" value="Genomic_DNA"/>
</dbReference>
<dbReference type="Pfam" id="PF00673">
    <property type="entry name" value="Ribosomal_L5_C"/>
    <property type="match status" value="1"/>
</dbReference>
<evidence type="ECO:0000313" key="8">
    <source>
        <dbReference type="EMBL" id="ALP70044.1"/>
    </source>
</evidence>
<dbReference type="InterPro" id="IPR031310">
    <property type="entry name" value="Ribosomal_uL5_N"/>
</dbReference>
<evidence type="ECO:0000256" key="3">
    <source>
        <dbReference type="ARBA" id="ARBA00023274"/>
    </source>
</evidence>
<dbReference type="GO" id="GO:1990904">
    <property type="term" value="C:ribonucleoprotein complex"/>
    <property type="evidence" value="ECO:0007669"/>
    <property type="project" value="UniProtKB-KW"/>
</dbReference>
<feature type="domain" description="Large ribosomal subunit protein uL5 N-terminal" evidence="6">
    <location>
        <begin position="24"/>
        <end position="80"/>
    </location>
</feature>
<evidence type="ECO:0000259" key="7">
    <source>
        <dbReference type="Pfam" id="PF00673"/>
    </source>
</evidence>
<gene>
    <name evidence="8" type="ORF">ASU29_131</name>
</gene>
<dbReference type="GO" id="GO:0006412">
    <property type="term" value="P:translation"/>
    <property type="evidence" value="ECO:0007669"/>
    <property type="project" value="InterPro"/>
</dbReference>
<dbReference type="InterPro" id="IPR002132">
    <property type="entry name" value="Ribosomal_uL5"/>
</dbReference>
<dbReference type="SUPFAM" id="SSF55282">
    <property type="entry name" value="RL5-like"/>
    <property type="match status" value="1"/>
</dbReference>
<evidence type="ECO:0000256" key="5">
    <source>
        <dbReference type="RuleBase" id="RU003930"/>
    </source>
</evidence>
<dbReference type="InterPro" id="IPR022803">
    <property type="entry name" value="Ribosomal_uL5_dom_sf"/>
</dbReference>
<accession>A0A0S2UPJ1</accession>
<keyword evidence="3 5" id="KW-0687">Ribonucleoprotein</keyword>
<organism evidence="8 9">
    <name type="scientific">Candidatus Nasuia deltocephalincola</name>
    <dbReference type="NCBI Taxonomy" id="1160784"/>
    <lineage>
        <taxon>Bacteria</taxon>
        <taxon>Pseudomonadati</taxon>
        <taxon>Pseudomonadota</taxon>
        <taxon>Betaproteobacteria</taxon>
        <taxon>Candidatus Nasuia</taxon>
    </lineage>
</organism>
<dbReference type="GO" id="GO:0005840">
    <property type="term" value="C:ribosome"/>
    <property type="evidence" value="ECO:0007669"/>
    <property type="project" value="UniProtKB-KW"/>
</dbReference>
<dbReference type="PANTHER" id="PTHR11994">
    <property type="entry name" value="60S RIBOSOMAL PROTEIN L11-RELATED"/>
    <property type="match status" value="1"/>
</dbReference>
<comment type="similarity">
    <text evidence="1 5">Belongs to the universal ribosomal protein uL5 family.</text>
</comment>
<protein>
    <recommendedName>
        <fullName evidence="4">50S ribosomal protein L5</fullName>
    </recommendedName>
</protein>
<name>A0A0S2UPJ1_9PROT</name>
<evidence type="ECO:0000256" key="4">
    <source>
        <dbReference type="ARBA" id="ARBA00035461"/>
    </source>
</evidence>
<feature type="domain" description="Large ribosomal subunit protein uL5 C-terminal" evidence="7">
    <location>
        <begin position="85"/>
        <end position="176"/>
    </location>
</feature>
<evidence type="ECO:0000256" key="2">
    <source>
        <dbReference type="ARBA" id="ARBA00022980"/>
    </source>
</evidence>
<evidence type="ECO:0000256" key="1">
    <source>
        <dbReference type="ARBA" id="ARBA00008553"/>
    </source>
</evidence>
<proteinExistence type="inferred from homology"/>
<dbReference type="Pfam" id="PF00281">
    <property type="entry name" value="Ribosomal_L5"/>
    <property type="match status" value="1"/>
</dbReference>
<dbReference type="Proteomes" id="UP000055684">
    <property type="component" value="Chromosome"/>
</dbReference>
<dbReference type="InterPro" id="IPR031309">
    <property type="entry name" value="Ribosomal_uL5_C"/>
</dbReference>
<dbReference type="PIRSF" id="PIRSF002161">
    <property type="entry name" value="Ribosomal_L5"/>
    <property type="match status" value="1"/>
</dbReference>
<evidence type="ECO:0000313" key="9">
    <source>
        <dbReference type="Proteomes" id="UP000055684"/>
    </source>
</evidence>
<reference evidence="8 9" key="2">
    <citation type="journal article" date="2016" name="Genome Announc.">
        <title>Complete Genome Sequences of the Obligate Symbionts 'Candidatus Sulcia muelleri' and 'Ca. Nasuia deltocephalinicola' from the Pestiferous Leafhopper Macrosteles quadripunctulatus (Hemiptera: Cicadellidae).</title>
        <authorList>
            <person name="Bennett G.M."/>
            <person name="Abba S."/>
            <person name="Kube M."/>
            <person name="Marzachi C."/>
        </authorList>
    </citation>
    <scope>NUCLEOTIDE SEQUENCE [LARGE SCALE GENOMIC DNA]</scope>
    <source>
        <strain evidence="8 9">PUNC</strain>
    </source>
</reference>
<evidence type="ECO:0000259" key="6">
    <source>
        <dbReference type="Pfam" id="PF00281"/>
    </source>
</evidence>
<dbReference type="Gene3D" id="3.30.1440.10">
    <property type="match status" value="1"/>
</dbReference>
<reference evidence="9" key="1">
    <citation type="submission" date="2015-11" db="EMBL/GenBank/DDBJ databases">
        <title>Complete genome sequences of the obligate symbionts Candidatus Sulcia muelleri and Candidatus Nasuia deltocephalinicola from the pestiferous leafhopper, Macrosteles quadripunctulatus (Hemiptera: Cicadellidae).</title>
        <authorList>
            <person name="Bennett G.M."/>
            <person name="Abba S."/>
            <person name="Kube M."/>
            <person name="Marzachi C."/>
        </authorList>
    </citation>
    <scope>NUCLEOTIDE SEQUENCE [LARGE SCALE GENOMIC DNA]</scope>
    <source>
        <strain evidence="9">PUNC</strain>
    </source>
</reference>
<dbReference type="GO" id="GO:0003735">
    <property type="term" value="F:structural constituent of ribosome"/>
    <property type="evidence" value="ECO:0007669"/>
    <property type="project" value="InterPro"/>
</dbReference>